<accession>M2M8F6</accession>
<sequence length="90" mass="10019">MLTAIDGVNGEAAQRAKKLQRIEYRIPSQQGQVACQCVTNPLNLQSTHRMVVVAKSTIGTGCGSTLRKLFRGKHREHEKRVPISRMTPMC</sequence>
<evidence type="ECO:0000313" key="1">
    <source>
        <dbReference type="EMBL" id="EMC92661.1"/>
    </source>
</evidence>
<dbReference type="KEGG" id="bcom:BAUCODRAFT_257266"/>
<gene>
    <name evidence="1" type="ORF">BAUCODRAFT_257266</name>
</gene>
<keyword evidence="2" id="KW-1185">Reference proteome</keyword>
<name>M2M8F6_BAUPA</name>
<protein>
    <submittedName>
        <fullName evidence="1">Uncharacterized protein</fullName>
    </submittedName>
</protein>
<dbReference type="Proteomes" id="UP000011761">
    <property type="component" value="Unassembled WGS sequence"/>
</dbReference>
<dbReference type="AlphaFoldDB" id="M2M8F6"/>
<dbReference type="GeneID" id="19110329"/>
<proteinExistence type="predicted"/>
<reference evidence="1 2" key="1">
    <citation type="journal article" date="2012" name="PLoS Pathog.">
        <title>Diverse lifestyles and strategies of plant pathogenesis encoded in the genomes of eighteen Dothideomycetes fungi.</title>
        <authorList>
            <person name="Ohm R.A."/>
            <person name="Feau N."/>
            <person name="Henrissat B."/>
            <person name="Schoch C.L."/>
            <person name="Horwitz B.A."/>
            <person name="Barry K.W."/>
            <person name="Condon B.J."/>
            <person name="Copeland A.C."/>
            <person name="Dhillon B."/>
            <person name="Glaser F."/>
            <person name="Hesse C.N."/>
            <person name="Kosti I."/>
            <person name="LaButti K."/>
            <person name="Lindquist E.A."/>
            <person name="Lucas S."/>
            <person name="Salamov A.A."/>
            <person name="Bradshaw R.E."/>
            <person name="Ciuffetti L."/>
            <person name="Hamelin R.C."/>
            <person name="Kema G.H.J."/>
            <person name="Lawrence C."/>
            <person name="Scott J.A."/>
            <person name="Spatafora J.W."/>
            <person name="Turgeon B.G."/>
            <person name="de Wit P.J.G.M."/>
            <person name="Zhong S."/>
            <person name="Goodwin S.B."/>
            <person name="Grigoriev I.V."/>
        </authorList>
    </citation>
    <scope>NUCLEOTIDE SEQUENCE [LARGE SCALE GENOMIC DNA]</scope>
    <source>
        <strain evidence="1 2">UAMH 10762</strain>
    </source>
</reference>
<dbReference type="RefSeq" id="XP_007680044.1">
    <property type="nucleotide sequence ID" value="XM_007681854.1"/>
</dbReference>
<organism evidence="1 2">
    <name type="scientific">Baudoinia panamericana (strain UAMH 10762)</name>
    <name type="common">Angels' share fungus</name>
    <name type="synonym">Baudoinia compniacensis (strain UAMH 10762)</name>
    <dbReference type="NCBI Taxonomy" id="717646"/>
    <lineage>
        <taxon>Eukaryota</taxon>
        <taxon>Fungi</taxon>
        <taxon>Dikarya</taxon>
        <taxon>Ascomycota</taxon>
        <taxon>Pezizomycotina</taxon>
        <taxon>Dothideomycetes</taxon>
        <taxon>Dothideomycetidae</taxon>
        <taxon>Mycosphaerellales</taxon>
        <taxon>Teratosphaeriaceae</taxon>
        <taxon>Baudoinia</taxon>
    </lineage>
</organism>
<evidence type="ECO:0000313" key="2">
    <source>
        <dbReference type="Proteomes" id="UP000011761"/>
    </source>
</evidence>
<dbReference type="HOGENOM" id="CLU_2440489_0_0_1"/>
<dbReference type="EMBL" id="KB445561">
    <property type="protein sequence ID" value="EMC92661.1"/>
    <property type="molecule type" value="Genomic_DNA"/>
</dbReference>